<accession>A0AAN9G4T4</accession>
<evidence type="ECO:0000256" key="1">
    <source>
        <dbReference type="ARBA" id="ARBA00023002"/>
    </source>
</evidence>
<feature type="domain" description="FAD dependent oxidoreductase" evidence="4">
    <location>
        <begin position="147"/>
        <end position="530"/>
    </location>
</feature>
<reference evidence="5 6" key="1">
    <citation type="submission" date="2024-02" db="EMBL/GenBank/DDBJ databases">
        <title>Chromosome-scale genome assembly of the rough periwinkle Littorina saxatilis.</title>
        <authorList>
            <person name="De Jode A."/>
            <person name="Faria R."/>
            <person name="Formenti G."/>
            <person name="Sims Y."/>
            <person name="Smith T.P."/>
            <person name="Tracey A."/>
            <person name="Wood J.M.D."/>
            <person name="Zagrodzka Z.B."/>
            <person name="Johannesson K."/>
            <person name="Butlin R.K."/>
            <person name="Leder E.H."/>
        </authorList>
    </citation>
    <scope>NUCLEOTIDE SEQUENCE [LARGE SCALE GENOMIC DNA]</scope>
    <source>
        <strain evidence="5">Snail1</strain>
        <tissue evidence="5">Muscle</tissue>
    </source>
</reference>
<keyword evidence="6" id="KW-1185">Reference proteome</keyword>
<evidence type="ECO:0000313" key="6">
    <source>
        <dbReference type="Proteomes" id="UP001374579"/>
    </source>
</evidence>
<evidence type="ECO:0000256" key="3">
    <source>
        <dbReference type="ARBA" id="ARBA00046185"/>
    </source>
</evidence>
<dbReference type="Gene3D" id="3.30.9.10">
    <property type="entry name" value="D-Amino Acid Oxidase, subunit A, domain 2"/>
    <property type="match status" value="1"/>
</dbReference>
<gene>
    <name evidence="5" type="ORF">V1264_006380</name>
</gene>
<sequence>MLCQWCHLVARNTMQRLTLKKLSLQNIHTGALALQLSTGSRRTLISPHQNPLQRLAKPRYAGQIAAVTRNFHIPSRPQTAVLWQEGKDVVCRSRWLSSQGDGGRDGEEGTPAAGEYRSPWTILKEEFKGISHGQNLESVVPVPRETDVLVIGGGAVGSSVAFWLKERNPKGMTVTVVERDPCYTQASTMLSVGGIRHQFSVEENVQLSMFTTDFLRNIKEHLSVLDESPPDVQFNHQGYLFLATARSAPLLEKNVQLQRKVGAKIELLSKEQLAAKFPWLNTTGIEVGSHGCDGEGWFDPYLLVKALKQKNISLGVKYTEGSLEGFENTTDHNYTKDKPAETLGTAKIRTRDHKVHGCKFAMVINCAGPWAGEVARMAGIGAMDTAELATPLPVEPRKRFVYVVHCPNGPPIDSPLTVDPTGVYFRREGYGGYYLCGASPDKDKEPSIKDMDVDYDFFTERVWPELSKRVPSFECLKLKSAWAGFYDYNYIDQNLVIGNHPYHRNFFFANGLSGHGLQHSVAVGRALSELIIDGKYTTIDLSRFEFERLLTEDFLVEEKIV</sequence>
<dbReference type="GO" id="GO:0016491">
    <property type="term" value="F:oxidoreductase activity"/>
    <property type="evidence" value="ECO:0007669"/>
    <property type="project" value="UniProtKB-KW"/>
</dbReference>
<evidence type="ECO:0000259" key="4">
    <source>
        <dbReference type="Pfam" id="PF01266"/>
    </source>
</evidence>
<dbReference type="EMBL" id="JBAMIC010000018">
    <property type="protein sequence ID" value="KAK7094892.1"/>
    <property type="molecule type" value="Genomic_DNA"/>
</dbReference>
<dbReference type="Gene3D" id="3.50.50.60">
    <property type="entry name" value="FAD/NAD(P)-binding domain"/>
    <property type="match status" value="1"/>
</dbReference>
<dbReference type="Proteomes" id="UP001374579">
    <property type="component" value="Unassembled WGS sequence"/>
</dbReference>
<evidence type="ECO:0000256" key="2">
    <source>
        <dbReference type="ARBA" id="ARBA00039785"/>
    </source>
</evidence>
<dbReference type="PANTHER" id="PTHR13847">
    <property type="entry name" value="SARCOSINE DEHYDROGENASE-RELATED"/>
    <property type="match status" value="1"/>
</dbReference>
<dbReference type="GO" id="GO:0032981">
    <property type="term" value="P:mitochondrial respiratory chain complex I assembly"/>
    <property type="evidence" value="ECO:0007669"/>
    <property type="project" value="TreeGrafter"/>
</dbReference>
<protein>
    <recommendedName>
        <fullName evidence="2">FAD-dependent oxidoreductase domain-containing protein 1</fullName>
    </recommendedName>
</protein>
<keyword evidence="1" id="KW-0560">Oxidoreductase</keyword>
<dbReference type="FunFam" id="3.30.9.10:FF:000026">
    <property type="entry name" value="FAD-dependent oxidoreductase domain-containing protein 1"/>
    <property type="match status" value="1"/>
</dbReference>
<comment type="caution">
    <text evidence="5">The sequence shown here is derived from an EMBL/GenBank/DDBJ whole genome shotgun (WGS) entry which is preliminary data.</text>
</comment>
<dbReference type="SUPFAM" id="SSF51905">
    <property type="entry name" value="FAD/NAD(P)-binding domain"/>
    <property type="match status" value="1"/>
</dbReference>
<name>A0AAN9G4T4_9CAEN</name>
<dbReference type="InterPro" id="IPR006076">
    <property type="entry name" value="FAD-dep_OxRdtase"/>
</dbReference>
<dbReference type="AlphaFoldDB" id="A0AAN9G4T4"/>
<dbReference type="Pfam" id="PF01266">
    <property type="entry name" value="DAO"/>
    <property type="match status" value="1"/>
</dbReference>
<organism evidence="5 6">
    <name type="scientific">Littorina saxatilis</name>
    <dbReference type="NCBI Taxonomy" id="31220"/>
    <lineage>
        <taxon>Eukaryota</taxon>
        <taxon>Metazoa</taxon>
        <taxon>Spiralia</taxon>
        <taxon>Lophotrochozoa</taxon>
        <taxon>Mollusca</taxon>
        <taxon>Gastropoda</taxon>
        <taxon>Caenogastropoda</taxon>
        <taxon>Littorinimorpha</taxon>
        <taxon>Littorinoidea</taxon>
        <taxon>Littorinidae</taxon>
        <taxon>Littorina</taxon>
    </lineage>
</organism>
<comment type="function">
    <text evidence="3">Required for the assembly of the mitochondrial membrane respiratory chain NADH dehydrogenase (Complex I). Involved in mid-late stages of complex I assembly.</text>
</comment>
<dbReference type="GO" id="GO:0005739">
    <property type="term" value="C:mitochondrion"/>
    <property type="evidence" value="ECO:0007669"/>
    <property type="project" value="GOC"/>
</dbReference>
<proteinExistence type="predicted"/>
<evidence type="ECO:0000313" key="5">
    <source>
        <dbReference type="EMBL" id="KAK7094892.1"/>
    </source>
</evidence>
<dbReference type="PANTHER" id="PTHR13847:SF287">
    <property type="entry name" value="FAD-DEPENDENT OXIDOREDUCTASE DOMAIN-CONTAINING PROTEIN 1"/>
    <property type="match status" value="1"/>
</dbReference>
<dbReference type="InterPro" id="IPR036188">
    <property type="entry name" value="FAD/NAD-bd_sf"/>
</dbReference>